<organism evidence="2 3">
    <name type="scientific">Pleurodeles waltl</name>
    <name type="common">Iberian ribbed newt</name>
    <dbReference type="NCBI Taxonomy" id="8319"/>
    <lineage>
        <taxon>Eukaryota</taxon>
        <taxon>Metazoa</taxon>
        <taxon>Chordata</taxon>
        <taxon>Craniata</taxon>
        <taxon>Vertebrata</taxon>
        <taxon>Euteleostomi</taxon>
        <taxon>Amphibia</taxon>
        <taxon>Batrachia</taxon>
        <taxon>Caudata</taxon>
        <taxon>Salamandroidea</taxon>
        <taxon>Salamandridae</taxon>
        <taxon>Pleurodelinae</taxon>
        <taxon>Pleurodeles</taxon>
    </lineage>
</organism>
<keyword evidence="3" id="KW-1185">Reference proteome</keyword>
<dbReference type="AlphaFoldDB" id="A0AAV7M7U4"/>
<dbReference type="EMBL" id="JANPWB010000014">
    <property type="protein sequence ID" value="KAJ1098860.1"/>
    <property type="molecule type" value="Genomic_DNA"/>
</dbReference>
<evidence type="ECO:0000313" key="3">
    <source>
        <dbReference type="Proteomes" id="UP001066276"/>
    </source>
</evidence>
<sequence length="94" mass="10131">MACSPPCSNIKVREIHAEQEAEIISSRKEGAKVIPLAFEAEREPKKGHGRARACTSGGQRSVSIRRQVAESGTVKKTDRDSLSSALAESRGRAL</sequence>
<dbReference type="Proteomes" id="UP001066276">
    <property type="component" value="Chromosome 10"/>
</dbReference>
<name>A0AAV7M7U4_PLEWA</name>
<protein>
    <submittedName>
        <fullName evidence="2">Uncharacterized protein</fullName>
    </submittedName>
</protein>
<feature type="region of interest" description="Disordered" evidence="1">
    <location>
        <begin position="42"/>
        <end position="94"/>
    </location>
</feature>
<reference evidence="2" key="1">
    <citation type="journal article" date="2022" name="bioRxiv">
        <title>Sequencing and chromosome-scale assembly of the giantPleurodeles waltlgenome.</title>
        <authorList>
            <person name="Brown T."/>
            <person name="Elewa A."/>
            <person name="Iarovenko S."/>
            <person name="Subramanian E."/>
            <person name="Araus A.J."/>
            <person name="Petzold A."/>
            <person name="Susuki M."/>
            <person name="Suzuki K.-i.T."/>
            <person name="Hayashi T."/>
            <person name="Toyoda A."/>
            <person name="Oliveira C."/>
            <person name="Osipova E."/>
            <person name="Leigh N.D."/>
            <person name="Simon A."/>
            <person name="Yun M.H."/>
        </authorList>
    </citation>
    <scope>NUCLEOTIDE SEQUENCE</scope>
    <source>
        <strain evidence="2">20211129_DDA</strain>
        <tissue evidence="2">Liver</tissue>
    </source>
</reference>
<proteinExistence type="predicted"/>
<comment type="caution">
    <text evidence="2">The sequence shown here is derived from an EMBL/GenBank/DDBJ whole genome shotgun (WGS) entry which is preliminary data.</text>
</comment>
<accession>A0AAV7M7U4</accession>
<gene>
    <name evidence="2" type="ORF">NDU88_003967</name>
</gene>
<evidence type="ECO:0000313" key="2">
    <source>
        <dbReference type="EMBL" id="KAJ1098860.1"/>
    </source>
</evidence>
<evidence type="ECO:0000256" key="1">
    <source>
        <dbReference type="SAM" id="MobiDB-lite"/>
    </source>
</evidence>